<name>A0A8H3YDP2_9TREE</name>
<keyword evidence="6 8" id="KW-0645">Protease</keyword>
<dbReference type="NCBIfam" id="TIGR01249">
    <property type="entry name" value="pro_imino_pep_1"/>
    <property type="match status" value="1"/>
</dbReference>
<dbReference type="Proteomes" id="UP000620104">
    <property type="component" value="Unassembled WGS sequence"/>
</dbReference>
<proteinExistence type="inferred from homology"/>
<feature type="active site" evidence="9">
    <location>
        <position position="261"/>
    </location>
</feature>
<accession>A0A8H3YDP2</accession>
<sequence>MIEPYSTGDLKVSDVHTLYYEQCGNPKGKPVVFLHGGPGGGISSTDRCFFDPDFYRIILFDQRGSGKSKPSADLTDNTTWDIVNDIERLREKLEVPKWLVFGGSWGSCLALAYSQKHAERVVGLVLRGIFTLRKTELDFFYQNGASHIHPEAFEEYLAPVPEEERGDMVKAYNKLLNSENDDVRVEAAKAWSKWEMVTSKLIVDPADVQKAAEDTWANAFARIENHFFINEGWMEQGQLLKKENVDKIKHIPCTIVQGRYDIVCPFKTAWDLHKQWPESKLQVVSNAGHSSREVKTLELLVEATDEYRALTW</sequence>
<dbReference type="PANTHER" id="PTHR43722:SF1">
    <property type="entry name" value="PROLINE IMINOPEPTIDASE"/>
    <property type="match status" value="1"/>
</dbReference>
<protein>
    <recommendedName>
        <fullName evidence="8 10">Proline iminopeptidase</fullName>
        <shortName evidence="8">PIP</shortName>
        <ecNumber evidence="8 10">3.4.11.5</ecNumber>
    </recommendedName>
    <alternativeName>
        <fullName evidence="8">Prolyl aminopeptidase</fullName>
    </alternativeName>
</protein>
<organism evidence="12 13">
    <name type="scientific">Naganishia liquefaciens</name>
    <dbReference type="NCBI Taxonomy" id="104408"/>
    <lineage>
        <taxon>Eukaryota</taxon>
        <taxon>Fungi</taxon>
        <taxon>Dikarya</taxon>
        <taxon>Basidiomycota</taxon>
        <taxon>Agaricomycotina</taxon>
        <taxon>Tremellomycetes</taxon>
        <taxon>Filobasidiales</taxon>
        <taxon>Filobasidiaceae</taxon>
        <taxon>Naganishia</taxon>
    </lineage>
</organism>
<dbReference type="GO" id="GO:0005737">
    <property type="term" value="C:cytoplasm"/>
    <property type="evidence" value="ECO:0007669"/>
    <property type="project" value="UniProtKB-SubCell"/>
</dbReference>
<dbReference type="Pfam" id="PF00561">
    <property type="entry name" value="Abhydrolase_1"/>
    <property type="match status" value="1"/>
</dbReference>
<evidence type="ECO:0000256" key="2">
    <source>
        <dbReference type="ARBA" id="ARBA00004496"/>
    </source>
</evidence>
<feature type="domain" description="AB hydrolase-1" evidence="11">
    <location>
        <begin position="29"/>
        <end position="291"/>
    </location>
</feature>
<evidence type="ECO:0000259" key="11">
    <source>
        <dbReference type="Pfam" id="PF00561"/>
    </source>
</evidence>
<comment type="similarity">
    <text evidence="3 8 10">Belongs to the peptidase S33 family.</text>
</comment>
<evidence type="ECO:0000256" key="4">
    <source>
        <dbReference type="ARBA" id="ARBA00022438"/>
    </source>
</evidence>
<dbReference type="AlphaFoldDB" id="A0A8H3YDP2"/>
<feature type="active site" description="Proton donor" evidence="9">
    <location>
        <position position="289"/>
    </location>
</feature>
<evidence type="ECO:0000313" key="13">
    <source>
        <dbReference type="Proteomes" id="UP000620104"/>
    </source>
</evidence>
<dbReference type="GO" id="GO:0006508">
    <property type="term" value="P:proteolysis"/>
    <property type="evidence" value="ECO:0007669"/>
    <property type="project" value="UniProtKB-KW"/>
</dbReference>
<comment type="catalytic activity">
    <reaction evidence="1 8 10">
        <text>Release of N-terminal proline from a peptide.</text>
        <dbReference type="EC" id="3.4.11.5"/>
    </reaction>
</comment>
<dbReference type="EMBL" id="BLZA01000011">
    <property type="protein sequence ID" value="GHJ85539.1"/>
    <property type="molecule type" value="Genomic_DNA"/>
</dbReference>
<evidence type="ECO:0000256" key="8">
    <source>
        <dbReference type="PIRNR" id="PIRNR006431"/>
    </source>
</evidence>
<evidence type="ECO:0000256" key="6">
    <source>
        <dbReference type="ARBA" id="ARBA00022670"/>
    </source>
</evidence>
<evidence type="ECO:0000313" key="12">
    <source>
        <dbReference type="EMBL" id="GHJ85539.1"/>
    </source>
</evidence>
<comment type="subcellular location">
    <subcellularLocation>
        <location evidence="2 8">Cytoplasm</location>
    </subcellularLocation>
</comment>
<keyword evidence="4 8" id="KW-0031">Aminopeptidase</keyword>
<dbReference type="OrthoDB" id="10249433at2759"/>
<evidence type="ECO:0000256" key="7">
    <source>
        <dbReference type="ARBA" id="ARBA00022801"/>
    </source>
</evidence>
<comment type="caution">
    <text evidence="12">The sequence shown here is derived from an EMBL/GenBank/DDBJ whole genome shotgun (WGS) entry which is preliminary data.</text>
</comment>
<dbReference type="PRINTS" id="PR00793">
    <property type="entry name" value="PROAMNOPTASE"/>
</dbReference>
<dbReference type="InterPro" id="IPR029058">
    <property type="entry name" value="AB_hydrolase_fold"/>
</dbReference>
<dbReference type="InterPro" id="IPR005944">
    <property type="entry name" value="Pro_iminopeptidase"/>
</dbReference>
<dbReference type="InterPro" id="IPR002410">
    <property type="entry name" value="Peptidase_S33"/>
</dbReference>
<dbReference type="EC" id="3.4.11.5" evidence="8 10"/>
<reference evidence="12" key="1">
    <citation type="submission" date="2020-07" db="EMBL/GenBank/DDBJ databases">
        <title>Draft Genome Sequence of a Deep-Sea Yeast, Naganishia (Cryptococcus) liquefaciens strain N6.</title>
        <authorList>
            <person name="Han Y.W."/>
            <person name="Kajitani R."/>
            <person name="Morimoto H."/>
            <person name="Parhat M."/>
            <person name="Tsubouchi H."/>
            <person name="Bakenova O."/>
            <person name="Ogata M."/>
            <person name="Argunhan B."/>
            <person name="Aoki R."/>
            <person name="Kajiwara S."/>
            <person name="Itoh T."/>
            <person name="Iwasaki H."/>
        </authorList>
    </citation>
    <scope>NUCLEOTIDE SEQUENCE</scope>
    <source>
        <strain evidence="12">N6</strain>
    </source>
</reference>
<dbReference type="InterPro" id="IPR000073">
    <property type="entry name" value="AB_hydrolase_1"/>
</dbReference>
<feature type="active site" description="Nucleophile" evidence="9">
    <location>
        <position position="104"/>
    </location>
</feature>
<dbReference type="PANTHER" id="PTHR43722">
    <property type="entry name" value="PROLINE IMINOPEPTIDASE"/>
    <property type="match status" value="1"/>
</dbReference>
<evidence type="ECO:0000256" key="5">
    <source>
        <dbReference type="ARBA" id="ARBA00022490"/>
    </source>
</evidence>
<dbReference type="SUPFAM" id="SSF53474">
    <property type="entry name" value="alpha/beta-Hydrolases"/>
    <property type="match status" value="1"/>
</dbReference>
<dbReference type="PIRSF" id="PIRSF006431">
    <property type="entry name" value="Pept_S33"/>
    <property type="match status" value="1"/>
</dbReference>
<evidence type="ECO:0000256" key="1">
    <source>
        <dbReference type="ARBA" id="ARBA00001585"/>
    </source>
</evidence>
<evidence type="ECO:0000256" key="9">
    <source>
        <dbReference type="PIRSR" id="PIRSR006431-1"/>
    </source>
</evidence>
<keyword evidence="13" id="KW-1185">Reference proteome</keyword>
<dbReference type="GO" id="GO:0004177">
    <property type="term" value="F:aminopeptidase activity"/>
    <property type="evidence" value="ECO:0007669"/>
    <property type="project" value="UniProtKB-UniRule"/>
</dbReference>
<keyword evidence="7 8" id="KW-0378">Hydrolase</keyword>
<evidence type="ECO:0000256" key="10">
    <source>
        <dbReference type="RuleBase" id="RU003421"/>
    </source>
</evidence>
<evidence type="ECO:0000256" key="3">
    <source>
        <dbReference type="ARBA" id="ARBA00010088"/>
    </source>
</evidence>
<gene>
    <name evidence="12" type="ORF">NliqN6_1941</name>
</gene>
<keyword evidence="5 8" id="KW-0963">Cytoplasm</keyword>
<dbReference type="Gene3D" id="3.40.50.1820">
    <property type="entry name" value="alpha/beta hydrolase"/>
    <property type="match status" value="1"/>
</dbReference>